<evidence type="ECO:0000313" key="3">
    <source>
        <dbReference type="Proteomes" id="UP000499080"/>
    </source>
</evidence>
<reference evidence="2 3" key="1">
    <citation type="journal article" date="2019" name="Sci. Rep.">
        <title>Orb-weaving spider Araneus ventricosus genome elucidates the spidroin gene catalogue.</title>
        <authorList>
            <person name="Kono N."/>
            <person name="Nakamura H."/>
            <person name="Ohtoshi R."/>
            <person name="Moran D.A.P."/>
            <person name="Shinohara A."/>
            <person name="Yoshida Y."/>
            <person name="Fujiwara M."/>
            <person name="Mori M."/>
            <person name="Tomita M."/>
            <person name="Arakawa K."/>
        </authorList>
    </citation>
    <scope>NUCLEOTIDE SEQUENCE [LARGE SCALE GENOMIC DNA]</scope>
</reference>
<feature type="compositionally biased region" description="Basic and acidic residues" evidence="1">
    <location>
        <begin position="42"/>
        <end position="51"/>
    </location>
</feature>
<feature type="region of interest" description="Disordered" evidence="1">
    <location>
        <begin position="32"/>
        <end position="51"/>
    </location>
</feature>
<gene>
    <name evidence="2" type="ORF">AVEN_269767_1</name>
</gene>
<dbReference type="Proteomes" id="UP000499080">
    <property type="component" value="Unassembled WGS sequence"/>
</dbReference>
<dbReference type="AlphaFoldDB" id="A0A4Y2RA57"/>
<protein>
    <submittedName>
        <fullName evidence="2">Uncharacterized protein</fullName>
    </submittedName>
</protein>
<evidence type="ECO:0000256" key="1">
    <source>
        <dbReference type="SAM" id="MobiDB-lite"/>
    </source>
</evidence>
<evidence type="ECO:0000313" key="2">
    <source>
        <dbReference type="EMBL" id="GBN72618.1"/>
    </source>
</evidence>
<keyword evidence="3" id="KW-1185">Reference proteome</keyword>
<accession>A0A4Y2RA57</accession>
<proteinExistence type="predicted"/>
<sequence length="138" mass="16150">MSISTTIYPLRKKTYLFPISFIGTPLKHWTLSEDDDEESPMEDCKSKDYSEAPKYSEQLKQFFLNNEDSEGLTKPNPMKIHLEKLVCCVRNINQTLSTDFFQVVIKILCNVFWDYLMQDKRISTQLEGKVVNSYSFLT</sequence>
<dbReference type="EMBL" id="BGPR01016334">
    <property type="protein sequence ID" value="GBN72618.1"/>
    <property type="molecule type" value="Genomic_DNA"/>
</dbReference>
<name>A0A4Y2RA57_ARAVE</name>
<organism evidence="2 3">
    <name type="scientific">Araneus ventricosus</name>
    <name type="common">Orbweaver spider</name>
    <name type="synonym">Epeira ventricosa</name>
    <dbReference type="NCBI Taxonomy" id="182803"/>
    <lineage>
        <taxon>Eukaryota</taxon>
        <taxon>Metazoa</taxon>
        <taxon>Ecdysozoa</taxon>
        <taxon>Arthropoda</taxon>
        <taxon>Chelicerata</taxon>
        <taxon>Arachnida</taxon>
        <taxon>Araneae</taxon>
        <taxon>Araneomorphae</taxon>
        <taxon>Entelegynae</taxon>
        <taxon>Araneoidea</taxon>
        <taxon>Araneidae</taxon>
        <taxon>Araneus</taxon>
    </lineage>
</organism>
<comment type="caution">
    <text evidence="2">The sequence shown here is derived from an EMBL/GenBank/DDBJ whole genome shotgun (WGS) entry which is preliminary data.</text>
</comment>
<feature type="compositionally biased region" description="Acidic residues" evidence="1">
    <location>
        <begin position="32"/>
        <end position="41"/>
    </location>
</feature>